<dbReference type="AlphaFoldDB" id="A0AAD9TTT2"/>
<organism evidence="1 2">
    <name type="scientific">Dipteronia dyeriana</name>
    <dbReference type="NCBI Taxonomy" id="168575"/>
    <lineage>
        <taxon>Eukaryota</taxon>
        <taxon>Viridiplantae</taxon>
        <taxon>Streptophyta</taxon>
        <taxon>Embryophyta</taxon>
        <taxon>Tracheophyta</taxon>
        <taxon>Spermatophyta</taxon>
        <taxon>Magnoliopsida</taxon>
        <taxon>eudicotyledons</taxon>
        <taxon>Gunneridae</taxon>
        <taxon>Pentapetalae</taxon>
        <taxon>rosids</taxon>
        <taxon>malvids</taxon>
        <taxon>Sapindales</taxon>
        <taxon>Sapindaceae</taxon>
        <taxon>Hippocastanoideae</taxon>
        <taxon>Acereae</taxon>
        <taxon>Dipteronia</taxon>
    </lineage>
</organism>
<dbReference type="EMBL" id="JANJYI010000007">
    <property type="protein sequence ID" value="KAK2641877.1"/>
    <property type="molecule type" value="Genomic_DNA"/>
</dbReference>
<comment type="caution">
    <text evidence="1">The sequence shown here is derived from an EMBL/GenBank/DDBJ whole genome shotgun (WGS) entry which is preliminary data.</text>
</comment>
<dbReference type="InterPro" id="IPR027850">
    <property type="entry name" value="DUF4504"/>
</dbReference>
<evidence type="ECO:0000313" key="1">
    <source>
        <dbReference type="EMBL" id="KAK2641877.1"/>
    </source>
</evidence>
<dbReference type="Pfam" id="PF14953">
    <property type="entry name" value="DUF4504"/>
    <property type="match status" value="1"/>
</dbReference>
<dbReference type="Proteomes" id="UP001280121">
    <property type="component" value="Unassembled WGS sequence"/>
</dbReference>
<protein>
    <submittedName>
        <fullName evidence="1">Uncharacterized protein</fullName>
    </submittedName>
</protein>
<sequence>MEETLKVLDSCLSTIKWRLKSSAKLRLQIDILALCTGMRPVIMVDYGGKMPELQEHLCALIKFGQQESPIFERLRVMVIEDMIYLIHDEGLAELVSSSLNSEAALQFVDLEQDPPKMITLIEKSSLGLQLKSVQKLFSSFFPLSGENDDLDHTVNAKSPDVPIASQSSEFIDISSCMNDTQITVPTLNGWLLGYPVVYLFSKEHIADAIYNLSTKSLRIFKVLVCRNGSTYKGSPPEELMSFSVPYDLSMGGRNERWAEMFMAQMQSKWGKCKQTWRTLQMEVNECCPQAIAL</sequence>
<dbReference type="PANTHER" id="PTHR31366">
    <property type="entry name" value="UPF0739 PROTEIN C1ORF74"/>
    <property type="match status" value="1"/>
</dbReference>
<keyword evidence="2" id="KW-1185">Reference proteome</keyword>
<gene>
    <name evidence="1" type="ORF">Ddye_023640</name>
</gene>
<reference evidence="1" key="1">
    <citation type="journal article" date="2023" name="Plant J.">
        <title>Genome sequences and population genomics provide insights into the demographic history, inbreeding, and mutation load of two 'living fossil' tree species of Dipteronia.</title>
        <authorList>
            <person name="Feng Y."/>
            <person name="Comes H.P."/>
            <person name="Chen J."/>
            <person name="Zhu S."/>
            <person name="Lu R."/>
            <person name="Zhang X."/>
            <person name="Li P."/>
            <person name="Qiu J."/>
            <person name="Olsen K.M."/>
            <person name="Qiu Y."/>
        </authorList>
    </citation>
    <scope>NUCLEOTIDE SEQUENCE</scope>
    <source>
        <strain evidence="1">KIB01</strain>
    </source>
</reference>
<dbReference type="PANTHER" id="PTHR31366:SF2">
    <property type="entry name" value="UPF0739 PROTEIN C1ORF74"/>
    <property type="match status" value="1"/>
</dbReference>
<proteinExistence type="predicted"/>
<accession>A0AAD9TTT2</accession>
<name>A0AAD9TTT2_9ROSI</name>
<evidence type="ECO:0000313" key="2">
    <source>
        <dbReference type="Proteomes" id="UP001280121"/>
    </source>
</evidence>